<protein>
    <submittedName>
        <fullName evidence="2">Uncharacterized protein</fullName>
    </submittedName>
</protein>
<proteinExistence type="predicted"/>
<keyword evidence="1" id="KW-0175">Coiled coil</keyword>
<dbReference type="EMBL" id="LR796270">
    <property type="protein sequence ID" value="CAB4133266.1"/>
    <property type="molecule type" value="Genomic_DNA"/>
</dbReference>
<sequence>MENVVILSQVEYKNLLDEIFNLKNNAKCKSRYFDKYHNEVTANEYIDGLLLQISELTEEESLKDSMYCEQRDLVQRLRDDLANQAELIDQLESRNADYEDALGSIRYEASSVLPNPFL</sequence>
<gene>
    <name evidence="2" type="ORF">UFOVP250_96</name>
</gene>
<evidence type="ECO:0000313" key="2">
    <source>
        <dbReference type="EMBL" id="CAB4133266.1"/>
    </source>
</evidence>
<accession>A0A6J5LJI5</accession>
<reference evidence="2" key="1">
    <citation type="submission" date="2020-04" db="EMBL/GenBank/DDBJ databases">
        <authorList>
            <person name="Chiriac C."/>
            <person name="Salcher M."/>
            <person name="Ghai R."/>
            <person name="Kavagutti S V."/>
        </authorList>
    </citation>
    <scope>NUCLEOTIDE SEQUENCE</scope>
</reference>
<feature type="coiled-coil region" evidence="1">
    <location>
        <begin position="74"/>
        <end position="108"/>
    </location>
</feature>
<name>A0A6J5LJI5_9CAUD</name>
<evidence type="ECO:0000256" key="1">
    <source>
        <dbReference type="SAM" id="Coils"/>
    </source>
</evidence>
<organism evidence="2">
    <name type="scientific">uncultured Caudovirales phage</name>
    <dbReference type="NCBI Taxonomy" id="2100421"/>
    <lineage>
        <taxon>Viruses</taxon>
        <taxon>Duplodnaviria</taxon>
        <taxon>Heunggongvirae</taxon>
        <taxon>Uroviricota</taxon>
        <taxon>Caudoviricetes</taxon>
        <taxon>Peduoviridae</taxon>
        <taxon>Maltschvirus</taxon>
        <taxon>Maltschvirus maltsch</taxon>
    </lineage>
</organism>